<dbReference type="Proteomes" id="UP000663720">
    <property type="component" value="Chromosome"/>
</dbReference>
<dbReference type="InterPro" id="IPR052206">
    <property type="entry name" value="Retinol_saturase"/>
</dbReference>
<dbReference type="Pfam" id="PF13450">
    <property type="entry name" value="NAD_binding_8"/>
    <property type="match status" value="1"/>
</dbReference>
<dbReference type="PRINTS" id="PR00419">
    <property type="entry name" value="ADXRDTASE"/>
</dbReference>
<dbReference type="RefSeq" id="WP_207691988.1">
    <property type="nucleotide sequence ID" value="NZ_CP061799.1"/>
</dbReference>
<keyword evidence="4" id="KW-0521">NADP</keyword>
<evidence type="ECO:0000256" key="3">
    <source>
        <dbReference type="ARBA" id="ARBA00022827"/>
    </source>
</evidence>
<name>A0A975B7U0_9BACT</name>
<keyword evidence="3" id="KW-0274">FAD</keyword>
<dbReference type="KEGG" id="dli:dnl_26300"/>
<evidence type="ECO:0000256" key="5">
    <source>
        <dbReference type="ARBA" id="ARBA00023027"/>
    </source>
</evidence>
<dbReference type="SUPFAM" id="SSF51905">
    <property type="entry name" value="FAD/NAD(P)-binding domain"/>
    <property type="match status" value="1"/>
</dbReference>
<dbReference type="InterPro" id="IPR036188">
    <property type="entry name" value="FAD/NAD-bd_sf"/>
</dbReference>
<dbReference type="PANTHER" id="PTHR46091:SF3">
    <property type="entry name" value="AMINE OXIDASE DOMAIN-CONTAINING PROTEIN"/>
    <property type="match status" value="1"/>
</dbReference>
<evidence type="ECO:0000313" key="7">
    <source>
        <dbReference type="Proteomes" id="UP000663720"/>
    </source>
</evidence>
<accession>A0A975B7U0</accession>
<evidence type="ECO:0000256" key="2">
    <source>
        <dbReference type="ARBA" id="ARBA00022729"/>
    </source>
</evidence>
<keyword evidence="7" id="KW-1185">Reference proteome</keyword>
<organism evidence="6 7">
    <name type="scientific">Desulfonema limicola</name>
    <dbReference type="NCBI Taxonomy" id="45656"/>
    <lineage>
        <taxon>Bacteria</taxon>
        <taxon>Pseudomonadati</taxon>
        <taxon>Thermodesulfobacteriota</taxon>
        <taxon>Desulfobacteria</taxon>
        <taxon>Desulfobacterales</taxon>
        <taxon>Desulfococcaceae</taxon>
        <taxon>Desulfonema</taxon>
    </lineage>
</organism>
<dbReference type="AlphaFoldDB" id="A0A975B7U0"/>
<keyword evidence="5" id="KW-0520">NAD</keyword>
<gene>
    <name evidence="6" type="ORF">dnl_26300</name>
</gene>
<sequence length="485" mass="53862">MKDNVLIIGSGIGGLSLSIILAKSGFNVTVVEKNPLPGGMMRTYFRKGLECHVGIHYLGALAQGQALRRFFEFMGIFSKIQVQRMGQNGIIDRYVFDDFTFDLPEGIEAYEQNLRDTFPSEQEQISGIMKYLKPVAQKMNSLDFLFGDQAGLTDTDLFMPVEEMMNKLKCSPELKGVFSVPSGWIGVPPAQCPVIYHNMALASYLLSSWRLKENAQIADVFVNRLKELGGQVITGDKVKNILVESKTAKGISLDSGRELFAPVVVGAVHPMAVINMMPEKAVRPLYLSRISGLKNTLGIFCLHAELDASAHPEIPFNIFKIKSGKNGEIPDVKYYQIRQGRKKDKSVLSILTSGRPEKWEKWKNTHTGKRGENYVQAKEEFAQELISESEQILGSFQGCSLLDTYTPLSIRDWVNSPEGSAYGVLRSRDQLLSAAMLNRTSVKGLFLAGQSVMAPGILGTIMGSFHTARFIMGHEQFTKKIAMQI</sequence>
<keyword evidence="1" id="KW-0285">Flavoprotein</keyword>
<proteinExistence type="predicted"/>
<keyword evidence="2" id="KW-0732">Signal</keyword>
<dbReference type="EMBL" id="CP061799">
    <property type="protein sequence ID" value="QTA80331.1"/>
    <property type="molecule type" value="Genomic_DNA"/>
</dbReference>
<evidence type="ECO:0000256" key="1">
    <source>
        <dbReference type="ARBA" id="ARBA00022630"/>
    </source>
</evidence>
<reference evidence="6" key="1">
    <citation type="journal article" date="2021" name="Microb. Physiol.">
        <title>Proteogenomic Insights into the Physiology of Marine, Sulfate-Reducing, Filamentous Desulfonema limicola and Desulfonema magnum.</title>
        <authorList>
            <person name="Schnaars V."/>
            <person name="Wohlbrand L."/>
            <person name="Scheve S."/>
            <person name="Hinrichs C."/>
            <person name="Reinhardt R."/>
            <person name="Rabus R."/>
        </authorList>
    </citation>
    <scope>NUCLEOTIDE SEQUENCE</scope>
    <source>
        <strain evidence="6">5ac10</strain>
    </source>
</reference>
<protein>
    <submittedName>
        <fullName evidence="6">NAD(P)-binding domain-containing protein</fullName>
    </submittedName>
</protein>
<dbReference type="Gene3D" id="3.50.50.60">
    <property type="entry name" value="FAD/NAD(P)-binding domain"/>
    <property type="match status" value="2"/>
</dbReference>
<dbReference type="PANTHER" id="PTHR46091">
    <property type="entry name" value="BLR7054 PROTEIN"/>
    <property type="match status" value="1"/>
</dbReference>
<evidence type="ECO:0000256" key="4">
    <source>
        <dbReference type="ARBA" id="ARBA00022857"/>
    </source>
</evidence>
<evidence type="ECO:0000313" key="6">
    <source>
        <dbReference type="EMBL" id="QTA80331.1"/>
    </source>
</evidence>